<dbReference type="Proteomes" id="UP000322530">
    <property type="component" value="Unassembled WGS sequence"/>
</dbReference>
<dbReference type="RefSeq" id="WP_149401810.1">
    <property type="nucleotide sequence ID" value="NZ_BIXY01000031.1"/>
</dbReference>
<gene>
    <name evidence="1" type="ORF">KDI_24000</name>
</gene>
<reference evidence="1 2" key="1">
    <citation type="submission" date="2019-01" db="EMBL/GenBank/DDBJ databases">
        <title>Draft genome sequence of Dictyobacter sp. Uno17.</title>
        <authorList>
            <person name="Wang C.M."/>
            <person name="Zheng Y."/>
            <person name="Sakai Y."/>
            <person name="Abe K."/>
            <person name="Yokota A."/>
            <person name="Yabe S."/>
        </authorList>
    </citation>
    <scope>NUCLEOTIDE SEQUENCE [LARGE SCALE GENOMIC DNA]</scope>
    <source>
        <strain evidence="1 2">Uno17</strain>
    </source>
</reference>
<dbReference type="AlphaFoldDB" id="A0A5A5TCG1"/>
<organism evidence="1 2">
    <name type="scientific">Dictyobacter arantiisoli</name>
    <dbReference type="NCBI Taxonomy" id="2014874"/>
    <lineage>
        <taxon>Bacteria</taxon>
        <taxon>Bacillati</taxon>
        <taxon>Chloroflexota</taxon>
        <taxon>Ktedonobacteria</taxon>
        <taxon>Ktedonobacterales</taxon>
        <taxon>Dictyobacteraceae</taxon>
        <taxon>Dictyobacter</taxon>
    </lineage>
</organism>
<evidence type="ECO:0000313" key="2">
    <source>
        <dbReference type="Proteomes" id="UP000322530"/>
    </source>
</evidence>
<sequence length="68" mass="7708">MRAEVATEVRAEVATEVRLPVPRTIPPQALYPFPWHREIMEDAPIPHHSPYFGRDGRAAFDGMCFTDG</sequence>
<keyword evidence="2" id="KW-1185">Reference proteome</keyword>
<protein>
    <submittedName>
        <fullName evidence="1">Uncharacterized protein</fullName>
    </submittedName>
</protein>
<accession>A0A5A5TCG1</accession>
<comment type="caution">
    <text evidence="1">The sequence shown here is derived from an EMBL/GenBank/DDBJ whole genome shotgun (WGS) entry which is preliminary data.</text>
</comment>
<evidence type="ECO:0000313" key="1">
    <source>
        <dbReference type="EMBL" id="GCF08836.1"/>
    </source>
</evidence>
<proteinExistence type="predicted"/>
<name>A0A5A5TCG1_9CHLR</name>
<dbReference type="EMBL" id="BIXY01000031">
    <property type="protein sequence ID" value="GCF08836.1"/>
    <property type="molecule type" value="Genomic_DNA"/>
</dbReference>